<name>A0ABD2CD21_VESMC</name>
<dbReference type="AlphaFoldDB" id="A0ABD2CD21"/>
<protein>
    <submittedName>
        <fullName evidence="1">Uncharacterized protein</fullName>
    </submittedName>
</protein>
<dbReference type="EMBL" id="JAYRBN010000056">
    <property type="protein sequence ID" value="KAL2742649.1"/>
    <property type="molecule type" value="Genomic_DNA"/>
</dbReference>
<proteinExistence type="predicted"/>
<reference evidence="1 2" key="1">
    <citation type="journal article" date="2024" name="Ann. Entomol. Soc. Am.">
        <title>Genomic analyses of the southern and eastern yellowjacket wasps (Hymenoptera: Vespidae) reveal evolutionary signatures of social life.</title>
        <authorList>
            <person name="Catto M.A."/>
            <person name="Caine P.B."/>
            <person name="Orr S.E."/>
            <person name="Hunt B.G."/>
            <person name="Goodisman M.A.D."/>
        </authorList>
    </citation>
    <scope>NUCLEOTIDE SEQUENCE [LARGE SCALE GENOMIC DNA]</scope>
    <source>
        <strain evidence="1">232</strain>
        <tissue evidence="1">Head and thorax</tissue>
    </source>
</reference>
<dbReference type="Proteomes" id="UP001607303">
    <property type="component" value="Unassembled WGS sequence"/>
</dbReference>
<sequence length="106" mass="11858">MDLTTFSAIIENIEIAGNIKAIKQNQFENNHLQRTQTTGSIYDVELAIHRVSINAFNSTCDVDNNVVKWTVISMNSGEIFASEINNESSNKDTANFTLQYSPVRDS</sequence>
<gene>
    <name evidence="1" type="ORF">V1477_008138</name>
</gene>
<organism evidence="1 2">
    <name type="scientific">Vespula maculifrons</name>
    <name type="common">Eastern yellow jacket</name>
    <name type="synonym">Wasp</name>
    <dbReference type="NCBI Taxonomy" id="7453"/>
    <lineage>
        <taxon>Eukaryota</taxon>
        <taxon>Metazoa</taxon>
        <taxon>Ecdysozoa</taxon>
        <taxon>Arthropoda</taxon>
        <taxon>Hexapoda</taxon>
        <taxon>Insecta</taxon>
        <taxon>Pterygota</taxon>
        <taxon>Neoptera</taxon>
        <taxon>Endopterygota</taxon>
        <taxon>Hymenoptera</taxon>
        <taxon>Apocrita</taxon>
        <taxon>Aculeata</taxon>
        <taxon>Vespoidea</taxon>
        <taxon>Vespidae</taxon>
        <taxon>Vespinae</taxon>
        <taxon>Vespula</taxon>
    </lineage>
</organism>
<evidence type="ECO:0000313" key="2">
    <source>
        <dbReference type="Proteomes" id="UP001607303"/>
    </source>
</evidence>
<evidence type="ECO:0000313" key="1">
    <source>
        <dbReference type="EMBL" id="KAL2742649.1"/>
    </source>
</evidence>
<accession>A0ABD2CD21</accession>
<comment type="caution">
    <text evidence="1">The sequence shown here is derived from an EMBL/GenBank/DDBJ whole genome shotgun (WGS) entry which is preliminary data.</text>
</comment>
<keyword evidence="2" id="KW-1185">Reference proteome</keyword>